<dbReference type="InterPro" id="IPR016039">
    <property type="entry name" value="Thiolase-like"/>
</dbReference>
<sequence length="2198" mass="233555">MTQRQDQLLERLREATLALRRTLDERDALEREKYEPIAIVGIGCRFPGGASSPSAFWDLLLEGRDAVGPLADRWALVGVSPEGDVPRWAGLLTEAVDAFDAAFFGISPREAVSLDPQHRLLLEVGWEALEDAGILAGTLEGSRTGVFVGALTTDYARLVEQRPRTEQDAYGMTGNLLSVAAGRLSYTLGLQGPCMTVDTACSSSLVSVHLACRSLRAGECDLALAGGVNLMLSADVMEGTSRTQALSPDGRCKTFDALANGFARGEGCGLLVLKRLSDAQRDGDPIRALIRGSAINQDGRSTGMTAPNVLAQEALLHEALENARVTSDQIGFVETHGTGTSLGDPIEVEALRAVLGAARPDGSRCLLGAVKTNVGHLEAAAGVAGLIKAALALQHEAIPGNLHLRQLNPRISLEGTPFVLPTETVTWPRQERRRLAGVSSFGISGTNAHVVLEEAPAQNTPDRTGSSPPDEPTAAALVVVSARNEQALADAAGRLGEHLQAHPELELPDVAFSLARTRTEMPHRLAIAATSREGLLEALATASRGETPAGGARGRVELRRRPEVIFVFPGQGSQWAGMGRQLLAEEPVFREALEASDRAVRAEAGWSLLQTLEGSPDALPLERIDVVQPVLFAIEVALSALWRSWGVEPDGVVGHSMGEVAAAHVAGVLSLADAVAVICCRSQLLRRLSGQGEMALVELSFEAAEAALAGYEDRLSVAVSNSPRATVLSGDPEALGQVMARLEGQGVFCRRVKVDVASHSPQVDPLEEELTRGLRDLRPQPARMRMQSTVTALPVEGPELGASYWVTNLRQPVRFAQTVEALLDGRHRLFVEMSPHPLLVTAIEEMRHAKGDPGGALASLWRERAERSALLESLGALWAQGQAVSWDRVLRDGGLRVTLPTYPWQRQRYWVDLSAHRKTGHRGHAGEHPLLGEGLSVSASAGMHLWETTLDHDRLPWLQDHRVQGLLVFPGAGYLEMALSAGRSLWGEHPLAVTDVALIEALTPADDEPTTVQMVTSTQGEALARFQIASQRPAATSAGWTVHARGMLRRLDHASAPDRVDLGALRARFDQVLAGEEIYRLLSARGLDYGPTFRGLLELRRGSHEALGRVSLPEPASVAAGYQLHPALLDACLQTVAGALDDPERRAWMPVALGAFEMAQPPTGEIWCHVRFTQDDPASLAPVTSRPDVRAPRRQRVDLSVLDASGTRIAELSGLVVQQLSQGARRHDPMADWFLEVGWIQSSVGPSRLTPGRYLLIGDGDGLERELASALEEAGHVVLCAAFGTSTEPGLGASSIDSASLETIRAQLSDAFGGQPPTAVVHLRTAAGRATPSTSAPLNTPGDSTTPLDGQALEADLCALYDSVLHTVQALATMAYRAPPRLWLVTRGAQPVAQRIVSLDQAPLLGLGRVIAMEHPELRCARVDLDPFSHTPQLQALLAELLADGDEHEVALRGTSRHVARFRHAPPRPLQPLTQLEPVEGRPFRLEIEPPGVLDGLELRPVARRAPGPGEVEIAVEAAGLNFVDVLKALGIYPGMKDGPVVLGGECAGQVVRVGPGVEGLVAGQPVLAMAPCSFGSHVTVGARSVAPRPSALTPAQAAAIPAVFMTAWYGLVHLARLQAGERVLVHSATGGTGQAALQIARHLGAEIFATAGSPEKRAWLREQGIAHVMDSRSLHFADEVLAATRGEGVDVVLNSLSGDAIEASLSALAPDGRFIELGKTDIHADRALGLAHFKKSLSYSAVDLAGLSERRPQRFSALLHEVVALFARGVFAPLPVETFPISRASEAFRKMAQAQHLGKLVLVTDDATARLRITATAGPRIRPDASYLVTGGLGGLGLSVARWLAEKGAGHLVLIGRSGAATAAQQAAVAELAATGTRLTLVKGDVAMRTQIEPAFDAIRSSGMPLAGILHAAGLLEDGLLLHQSPNAFRRVMAPKILGALNLDALAANAPLDFFVLYASGAGLLGSPGQGNYAAASTFLDAFAHHRRARGLPALSVDWGVFSEVGLAIAHDDRAARLASRGAQSLTPAQGIEALERLLDGGSPQTAVVPLDVAQWLASYPAAASSPMFSDLHVERPTLTAHASAETLAERLARATSEERGPLLQALVRGEVSRVLRLPESSLDIGAPLTSLGLDSLMGLELRHRLSRSTTVDIPVARLLSDMTIERLSSLLVHPTSGPTAAPVERQEAEAWVDTEL</sequence>
<protein>
    <submittedName>
        <fullName evidence="13">Polyketide synthase</fullName>
    </submittedName>
</protein>
<dbReference type="Gene3D" id="3.40.366.10">
    <property type="entry name" value="Malonyl-Coenzyme A Acyl Carrier Protein, domain 2"/>
    <property type="match status" value="1"/>
</dbReference>
<dbReference type="InterPro" id="IPR016036">
    <property type="entry name" value="Malonyl_transacylase_ACP-bd"/>
</dbReference>
<dbReference type="FunFam" id="3.40.366.10:FF:000002">
    <property type="entry name" value="Probable polyketide synthase 2"/>
    <property type="match status" value="1"/>
</dbReference>
<dbReference type="CDD" id="cd05195">
    <property type="entry name" value="enoyl_red"/>
    <property type="match status" value="1"/>
</dbReference>
<dbReference type="InterPro" id="IPR049900">
    <property type="entry name" value="PKS_mFAS_DH"/>
</dbReference>
<dbReference type="PANTHER" id="PTHR43775">
    <property type="entry name" value="FATTY ACID SYNTHASE"/>
    <property type="match status" value="1"/>
</dbReference>
<dbReference type="InterPro" id="IPR049552">
    <property type="entry name" value="PKS_DH_N"/>
</dbReference>
<dbReference type="SMART" id="SM00829">
    <property type="entry name" value="PKS_ER"/>
    <property type="match status" value="1"/>
</dbReference>
<dbReference type="RefSeq" id="WP_050432507.1">
    <property type="nucleotide sequence ID" value="NZ_CP012159.1"/>
</dbReference>
<dbReference type="InterPro" id="IPR014043">
    <property type="entry name" value="Acyl_transferase_dom"/>
</dbReference>
<dbReference type="SUPFAM" id="SSF51735">
    <property type="entry name" value="NAD(P)-binding Rossmann-fold domains"/>
    <property type="match status" value="3"/>
</dbReference>
<evidence type="ECO:0000256" key="6">
    <source>
        <dbReference type="PROSITE-ProRule" id="PRU01363"/>
    </source>
</evidence>
<dbReference type="PROSITE" id="PS00012">
    <property type="entry name" value="PHOSPHOPANTETHEINE"/>
    <property type="match status" value="1"/>
</dbReference>
<dbReference type="InterPro" id="IPR020806">
    <property type="entry name" value="PKS_PP-bd"/>
</dbReference>
<organism evidence="13">
    <name type="scientific">Chondromyces crocatus</name>
    <dbReference type="NCBI Taxonomy" id="52"/>
    <lineage>
        <taxon>Bacteria</taxon>
        <taxon>Pseudomonadati</taxon>
        <taxon>Myxococcota</taxon>
        <taxon>Polyangia</taxon>
        <taxon>Polyangiales</taxon>
        <taxon>Polyangiaceae</taxon>
        <taxon>Chondromyces</taxon>
    </lineage>
</organism>
<keyword evidence="3" id="KW-0808">Transferase</keyword>
<evidence type="ECO:0000313" key="13">
    <source>
        <dbReference type="EMBL" id="CAJ46690.1"/>
    </source>
</evidence>
<feature type="active site" description="Proton donor; for dehydratase activity" evidence="6">
    <location>
        <position position="1130"/>
    </location>
</feature>
<dbReference type="InterPro" id="IPR020841">
    <property type="entry name" value="PKS_Beta-ketoAc_synthase_dom"/>
</dbReference>
<dbReference type="GO" id="GO:0005886">
    <property type="term" value="C:plasma membrane"/>
    <property type="evidence" value="ECO:0007669"/>
    <property type="project" value="TreeGrafter"/>
</dbReference>
<dbReference type="Pfam" id="PF08659">
    <property type="entry name" value="KR"/>
    <property type="match status" value="1"/>
</dbReference>
<proteinExistence type="predicted"/>
<dbReference type="InterPro" id="IPR018201">
    <property type="entry name" value="Ketoacyl_synth_AS"/>
</dbReference>
<evidence type="ECO:0000256" key="1">
    <source>
        <dbReference type="ARBA" id="ARBA00022450"/>
    </source>
</evidence>
<dbReference type="Proteomes" id="UP000067626">
    <property type="component" value="Chromosome"/>
</dbReference>
<feature type="domain" description="Ketosynthase family 3 (KS3)" evidence="10">
    <location>
        <begin position="34"/>
        <end position="454"/>
    </location>
</feature>
<dbReference type="Gene3D" id="3.30.70.3290">
    <property type="match status" value="1"/>
</dbReference>
<name>Q0VZ72_CHOCO</name>
<dbReference type="Pfam" id="PF02801">
    <property type="entry name" value="Ketoacyl-synt_C"/>
    <property type="match status" value="1"/>
</dbReference>
<feature type="domain" description="PKS/mFAS DH" evidence="11">
    <location>
        <begin position="928"/>
        <end position="1226"/>
    </location>
</feature>
<dbReference type="InterPro" id="IPR014030">
    <property type="entry name" value="Ketoacyl_synth_N"/>
</dbReference>
<dbReference type="InterPro" id="IPR042104">
    <property type="entry name" value="PKS_dehydratase_sf"/>
</dbReference>
<dbReference type="SMART" id="SM00825">
    <property type="entry name" value="PKS_KS"/>
    <property type="match status" value="1"/>
</dbReference>
<dbReference type="InterPro" id="IPR032821">
    <property type="entry name" value="PKS_assoc"/>
</dbReference>
<feature type="compositionally biased region" description="Polar residues" evidence="8">
    <location>
        <begin position="1331"/>
        <end position="1348"/>
    </location>
</feature>
<comment type="function">
    <text evidence="5">Involved in production of the polyketide antibiotic thailandamide.</text>
</comment>
<dbReference type="SUPFAM" id="SSF50129">
    <property type="entry name" value="GroES-like"/>
    <property type="match status" value="1"/>
</dbReference>
<keyword evidence="4" id="KW-0511">Multifunctional enzyme</keyword>
<dbReference type="PROSITE" id="PS52004">
    <property type="entry name" value="KS3_2"/>
    <property type="match status" value="1"/>
</dbReference>
<dbReference type="Pfam" id="PF00550">
    <property type="entry name" value="PP-binding"/>
    <property type="match status" value="1"/>
</dbReference>
<dbReference type="GO" id="GO:0006633">
    <property type="term" value="P:fatty acid biosynthetic process"/>
    <property type="evidence" value="ECO:0007669"/>
    <property type="project" value="InterPro"/>
</dbReference>
<dbReference type="Gene3D" id="3.40.50.720">
    <property type="entry name" value="NAD(P)-binding Rossmann-like Domain"/>
    <property type="match status" value="3"/>
</dbReference>
<dbReference type="SUPFAM" id="SSF53901">
    <property type="entry name" value="Thiolase-like"/>
    <property type="match status" value="1"/>
</dbReference>
<dbReference type="InterPro" id="IPR006162">
    <property type="entry name" value="Ppantetheine_attach_site"/>
</dbReference>
<dbReference type="OrthoDB" id="5476655at2"/>
<dbReference type="KEGG" id="ccro:CMC5_047530"/>
<evidence type="ECO:0000256" key="3">
    <source>
        <dbReference type="ARBA" id="ARBA00022679"/>
    </source>
</evidence>
<dbReference type="Pfam" id="PF21089">
    <property type="entry name" value="PKS_DH_N"/>
    <property type="match status" value="1"/>
</dbReference>
<dbReference type="InterPro" id="IPR020843">
    <property type="entry name" value="ER"/>
</dbReference>
<dbReference type="InterPro" id="IPR020807">
    <property type="entry name" value="PKS_DH"/>
</dbReference>
<dbReference type="FunFam" id="3.40.47.10:FF:000019">
    <property type="entry name" value="Polyketide synthase type I"/>
    <property type="match status" value="1"/>
</dbReference>
<dbReference type="InterPro" id="IPR036291">
    <property type="entry name" value="NAD(P)-bd_dom_sf"/>
</dbReference>
<feature type="region of interest" description="N-terminal hotdog fold" evidence="6">
    <location>
        <begin position="928"/>
        <end position="1055"/>
    </location>
</feature>
<feature type="domain" description="Carrier" evidence="9">
    <location>
        <begin position="2100"/>
        <end position="2177"/>
    </location>
</feature>
<dbReference type="FunFam" id="3.40.50.720:FF:000209">
    <property type="entry name" value="Polyketide synthase Pks12"/>
    <property type="match status" value="1"/>
</dbReference>
<dbReference type="SMART" id="SM00827">
    <property type="entry name" value="PKS_AT"/>
    <property type="match status" value="1"/>
</dbReference>
<dbReference type="Pfam" id="PF16197">
    <property type="entry name" value="KAsynt_C_assoc"/>
    <property type="match status" value="1"/>
</dbReference>
<dbReference type="InterPro" id="IPR013968">
    <property type="entry name" value="PKS_KR"/>
</dbReference>
<feature type="region of interest" description="Disordered" evidence="8">
    <location>
        <begin position="2177"/>
        <end position="2198"/>
    </location>
</feature>
<dbReference type="Gene3D" id="3.10.129.110">
    <property type="entry name" value="Polyketide synthase dehydratase"/>
    <property type="match status" value="1"/>
</dbReference>
<dbReference type="PANTHER" id="PTHR43775:SF37">
    <property type="entry name" value="SI:DKEY-61P9.11"/>
    <property type="match status" value="1"/>
</dbReference>
<evidence type="ECO:0000256" key="5">
    <source>
        <dbReference type="ARBA" id="ARBA00054155"/>
    </source>
</evidence>
<dbReference type="PROSITE" id="PS52019">
    <property type="entry name" value="PKS_MFAS_DH"/>
    <property type="match status" value="1"/>
</dbReference>
<keyword evidence="14" id="KW-1185">Reference proteome</keyword>
<evidence type="ECO:0000256" key="8">
    <source>
        <dbReference type="SAM" id="MobiDB-lite"/>
    </source>
</evidence>
<dbReference type="InterPro" id="IPR013154">
    <property type="entry name" value="ADH-like_N"/>
</dbReference>
<evidence type="ECO:0000256" key="7">
    <source>
        <dbReference type="SAM" id="Coils"/>
    </source>
</evidence>
<dbReference type="Pfam" id="PF00698">
    <property type="entry name" value="Acyl_transf_1"/>
    <property type="match status" value="1"/>
</dbReference>
<reference evidence="13" key="1">
    <citation type="journal article" date="2006" name="Chem. Biol.">
        <title>Molecular and biochemical studies of chondramide formation-highly cytotoxic natural products from Chondromyces crocatus Cm c5.</title>
        <authorList>
            <person name="Rachid S."/>
            <person name="Krug D."/>
            <person name="Kunze B."/>
            <person name="Kochems I."/>
            <person name="Scharfe M."/>
            <person name="Zabriskie T.M."/>
            <person name="Blocker H."/>
            <person name="Muller R."/>
        </authorList>
    </citation>
    <scope>NUCLEOTIDE SEQUENCE</scope>
    <source>
        <strain evidence="13">Cmc5</strain>
    </source>
</reference>
<evidence type="ECO:0000259" key="11">
    <source>
        <dbReference type="PROSITE" id="PS52019"/>
    </source>
</evidence>
<keyword evidence="2" id="KW-0597">Phosphoprotein</keyword>
<dbReference type="Pfam" id="PF08240">
    <property type="entry name" value="ADH_N"/>
    <property type="match status" value="1"/>
</dbReference>
<dbReference type="CDD" id="cd00833">
    <property type="entry name" value="PKS"/>
    <property type="match status" value="1"/>
</dbReference>
<dbReference type="SMART" id="SM00822">
    <property type="entry name" value="PKS_KR"/>
    <property type="match status" value="1"/>
</dbReference>
<dbReference type="Gene3D" id="3.90.180.10">
    <property type="entry name" value="Medium-chain alcohol dehydrogenases, catalytic domain"/>
    <property type="match status" value="1"/>
</dbReference>
<dbReference type="EMBL" id="CP012159">
    <property type="protein sequence ID" value="AKT40597.1"/>
    <property type="molecule type" value="Genomic_DNA"/>
</dbReference>
<keyword evidence="1" id="KW-0596">Phosphopantetheine</keyword>
<dbReference type="InterPro" id="IPR036736">
    <property type="entry name" value="ACP-like_sf"/>
</dbReference>
<dbReference type="STRING" id="52.CMC5_047530"/>
<evidence type="ECO:0000256" key="4">
    <source>
        <dbReference type="ARBA" id="ARBA00023268"/>
    </source>
</evidence>
<dbReference type="Pfam" id="PF14765">
    <property type="entry name" value="PS-DH"/>
    <property type="match status" value="1"/>
</dbReference>
<dbReference type="CDD" id="cd08955">
    <property type="entry name" value="KR_2_FAS_SDR_x"/>
    <property type="match status" value="1"/>
</dbReference>
<evidence type="ECO:0000259" key="9">
    <source>
        <dbReference type="PROSITE" id="PS50075"/>
    </source>
</evidence>
<dbReference type="InterPro" id="IPR057326">
    <property type="entry name" value="KR_dom"/>
</dbReference>
<dbReference type="GO" id="GO:0071770">
    <property type="term" value="P:DIM/DIP cell wall layer assembly"/>
    <property type="evidence" value="ECO:0007669"/>
    <property type="project" value="TreeGrafter"/>
</dbReference>
<feature type="active site" description="Proton acceptor; for dehydratase activity" evidence="6">
    <location>
        <position position="961"/>
    </location>
</feature>
<dbReference type="GO" id="GO:0004315">
    <property type="term" value="F:3-oxoacyl-[acyl-carrier-protein] synthase activity"/>
    <property type="evidence" value="ECO:0007669"/>
    <property type="project" value="InterPro"/>
</dbReference>
<evidence type="ECO:0000259" key="10">
    <source>
        <dbReference type="PROSITE" id="PS52004"/>
    </source>
</evidence>
<dbReference type="PATRIC" id="fig|52.7.peg.5245"/>
<keyword evidence="7" id="KW-0175">Coiled coil</keyword>
<dbReference type="InterPro" id="IPR016035">
    <property type="entry name" value="Acyl_Trfase/lysoPLipase"/>
</dbReference>
<accession>Q0VZ72</accession>
<dbReference type="InterPro" id="IPR009081">
    <property type="entry name" value="PP-bd_ACP"/>
</dbReference>
<dbReference type="Gene3D" id="1.10.1200.10">
    <property type="entry name" value="ACP-like"/>
    <property type="match status" value="1"/>
</dbReference>
<evidence type="ECO:0000313" key="12">
    <source>
        <dbReference type="EMBL" id="AKT40597.1"/>
    </source>
</evidence>
<gene>
    <name evidence="13" type="primary">cmdB</name>
    <name evidence="12" type="ORF">CMC5_047530</name>
</gene>
<dbReference type="InterPro" id="IPR011032">
    <property type="entry name" value="GroES-like_sf"/>
</dbReference>
<dbReference type="Pfam" id="PF00109">
    <property type="entry name" value="ketoacyl-synt"/>
    <property type="match status" value="1"/>
</dbReference>
<evidence type="ECO:0000256" key="2">
    <source>
        <dbReference type="ARBA" id="ARBA00022553"/>
    </source>
</evidence>
<dbReference type="SMART" id="SM00826">
    <property type="entry name" value="PKS_DH"/>
    <property type="match status" value="1"/>
</dbReference>
<feature type="region of interest" description="Disordered" evidence="8">
    <location>
        <begin position="1329"/>
        <end position="1349"/>
    </location>
</feature>
<feature type="coiled-coil region" evidence="7">
    <location>
        <begin position="5"/>
        <end position="32"/>
    </location>
</feature>
<dbReference type="PROSITE" id="PS50075">
    <property type="entry name" value="CARRIER"/>
    <property type="match status" value="1"/>
</dbReference>
<dbReference type="InterPro" id="IPR049551">
    <property type="entry name" value="PKS_DH_C"/>
</dbReference>
<dbReference type="Gene3D" id="3.40.47.10">
    <property type="match status" value="1"/>
</dbReference>
<evidence type="ECO:0000313" key="14">
    <source>
        <dbReference type="Proteomes" id="UP000067626"/>
    </source>
</evidence>
<dbReference type="GO" id="GO:0031177">
    <property type="term" value="F:phosphopantetheine binding"/>
    <property type="evidence" value="ECO:0007669"/>
    <property type="project" value="InterPro"/>
</dbReference>
<dbReference type="Pfam" id="PF13602">
    <property type="entry name" value="ADH_zinc_N_2"/>
    <property type="match status" value="1"/>
</dbReference>
<dbReference type="InterPro" id="IPR050091">
    <property type="entry name" value="PKS_NRPS_Biosynth_Enz"/>
</dbReference>
<dbReference type="SUPFAM" id="SSF55048">
    <property type="entry name" value="Probable ACP-binding domain of malonyl-CoA ACP transacylase"/>
    <property type="match status" value="1"/>
</dbReference>
<dbReference type="InterPro" id="IPR014031">
    <property type="entry name" value="Ketoacyl_synth_C"/>
</dbReference>
<dbReference type="InterPro" id="IPR001227">
    <property type="entry name" value="Ac_transferase_dom_sf"/>
</dbReference>
<dbReference type="PROSITE" id="PS00606">
    <property type="entry name" value="KS3_1"/>
    <property type="match status" value="1"/>
</dbReference>
<dbReference type="EMBL" id="AM179409">
    <property type="protein sequence ID" value="CAJ46690.1"/>
    <property type="molecule type" value="Genomic_DNA"/>
</dbReference>
<dbReference type="SUPFAM" id="SSF47336">
    <property type="entry name" value="ACP-like"/>
    <property type="match status" value="1"/>
</dbReference>
<feature type="region of interest" description="C-terminal hotdog fold" evidence="6">
    <location>
        <begin position="1070"/>
        <end position="1226"/>
    </location>
</feature>
<dbReference type="GO" id="GO:0016491">
    <property type="term" value="F:oxidoreductase activity"/>
    <property type="evidence" value="ECO:0007669"/>
    <property type="project" value="InterPro"/>
</dbReference>
<dbReference type="SUPFAM" id="SSF52151">
    <property type="entry name" value="FabD/lysophospholipase-like"/>
    <property type="match status" value="1"/>
</dbReference>
<dbReference type="GO" id="GO:0004312">
    <property type="term" value="F:fatty acid synthase activity"/>
    <property type="evidence" value="ECO:0007669"/>
    <property type="project" value="TreeGrafter"/>
</dbReference>
<dbReference type="SMART" id="SM00823">
    <property type="entry name" value="PKS_PP"/>
    <property type="match status" value="1"/>
</dbReference>
<reference evidence="12 14" key="2">
    <citation type="submission" date="2015-07" db="EMBL/GenBank/DDBJ databases">
        <title>Genome analysis of myxobacterium Chondromyces crocatus Cm c5 reveals a high potential for natural compound synthesis and the genetic basis for the loss of fruiting body formation.</title>
        <authorList>
            <person name="Zaburannyi N."/>
            <person name="Bunk B."/>
            <person name="Maier J."/>
            <person name="Overmann J."/>
            <person name="Mueller R."/>
        </authorList>
    </citation>
    <scope>NUCLEOTIDE SEQUENCE [LARGE SCALE GENOMIC DNA]</scope>
    <source>
        <strain evidence="12 14">Cm c5</strain>
    </source>
</reference>
<dbReference type="GO" id="GO:0005737">
    <property type="term" value="C:cytoplasm"/>
    <property type="evidence" value="ECO:0007669"/>
    <property type="project" value="TreeGrafter"/>
</dbReference>